<keyword evidence="1" id="KW-0812">Transmembrane</keyword>
<dbReference type="PROSITE" id="PS51318">
    <property type="entry name" value="TAT"/>
    <property type="match status" value="1"/>
</dbReference>
<dbReference type="InterPro" id="IPR006311">
    <property type="entry name" value="TAT_signal"/>
</dbReference>
<keyword evidence="1" id="KW-0472">Membrane</keyword>
<feature type="transmembrane region" description="Helical" evidence="1">
    <location>
        <begin position="29"/>
        <end position="46"/>
    </location>
</feature>
<dbReference type="AlphaFoldDB" id="A0A6J4RM79"/>
<keyword evidence="1" id="KW-1133">Transmembrane helix</keyword>
<protein>
    <submittedName>
        <fullName evidence="2">Uncharacterized protein</fullName>
    </submittedName>
</protein>
<organism evidence="2">
    <name type="scientific">uncultured Solirubrobacteraceae bacterium</name>
    <dbReference type="NCBI Taxonomy" id="1162706"/>
    <lineage>
        <taxon>Bacteria</taxon>
        <taxon>Bacillati</taxon>
        <taxon>Actinomycetota</taxon>
        <taxon>Thermoleophilia</taxon>
        <taxon>Solirubrobacterales</taxon>
        <taxon>Solirubrobacteraceae</taxon>
        <taxon>environmental samples</taxon>
    </lineage>
</organism>
<accession>A0A6J4RM79</accession>
<proteinExistence type="predicted"/>
<evidence type="ECO:0000313" key="2">
    <source>
        <dbReference type="EMBL" id="CAA9476831.1"/>
    </source>
</evidence>
<dbReference type="EMBL" id="CADCVT010000045">
    <property type="protein sequence ID" value="CAA9476831.1"/>
    <property type="molecule type" value="Genomic_DNA"/>
</dbReference>
<sequence>MRKPPKPQRLVEEEVAPGRILFGPGRRQWLALLGTVFGLGGAGAILTSTAGRNANAAAVTATGGGSSGALNLLMGGQVVEWHGPPLFGVLPSGRQVDPTP</sequence>
<gene>
    <name evidence="2" type="ORF">AVDCRST_MAG85-389</name>
</gene>
<name>A0A6J4RM79_9ACTN</name>
<evidence type="ECO:0000256" key="1">
    <source>
        <dbReference type="SAM" id="Phobius"/>
    </source>
</evidence>
<reference evidence="2" key="1">
    <citation type="submission" date="2020-02" db="EMBL/GenBank/DDBJ databases">
        <authorList>
            <person name="Meier V. D."/>
        </authorList>
    </citation>
    <scope>NUCLEOTIDE SEQUENCE</scope>
    <source>
        <strain evidence="2">AVDCRST_MAG85</strain>
    </source>
</reference>